<name>A0A834ZU79_TETSI</name>
<dbReference type="AlphaFoldDB" id="A0A834ZU79"/>
<evidence type="ECO:0000313" key="1">
    <source>
        <dbReference type="EMBL" id="KAF8413754.1"/>
    </source>
</evidence>
<comment type="caution">
    <text evidence="1">The sequence shown here is derived from an EMBL/GenBank/DDBJ whole genome shotgun (WGS) entry which is preliminary data.</text>
</comment>
<keyword evidence="2" id="KW-1185">Reference proteome</keyword>
<protein>
    <submittedName>
        <fullName evidence="1">Uncharacterized protein</fullName>
    </submittedName>
</protein>
<dbReference type="Proteomes" id="UP000655225">
    <property type="component" value="Unassembled WGS sequence"/>
</dbReference>
<dbReference type="EMBL" id="JABCRI010000001">
    <property type="protein sequence ID" value="KAF8413754.1"/>
    <property type="molecule type" value="Genomic_DNA"/>
</dbReference>
<organism evidence="1 2">
    <name type="scientific">Tetracentron sinense</name>
    <name type="common">Spur-leaf</name>
    <dbReference type="NCBI Taxonomy" id="13715"/>
    <lineage>
        <taxon>Eukaryota</taxon>
        <taxon>Viridiplantae</taxon>
        <taxon>Streptophyta</taxon>
        <taxon>Embryophyta</taxon>
        <taxon>Tracheophyta</taxon>
        <taxon>Spermatophyta</taxon>
        <taxon>Magnoliopsida</taxon>
        <taxon>Trochodendrales</taxon>
        <taxon>Trochodendraceae</taxon>
        <taxon>Tetracentron</taxon>
    </lineage>
</organism>
<evidence type="ECO:0000313" key="2">
    <source>
        <dbReference type="Proteomes" id="UP000655225"/>
    </source>
</evidence>
<reference evidence="1 2" key="1">
    <citation type="submission" date="2020-04" db="EMBL/GenBank/DDBJ databases">
        <title>Plant Genome Project.</title>
        <authorList>
            <person name="Zhang R.-G."/>
        </authorList>
    </citation>
    <scope>NUCLEOTIDE SEQUENCE [LARGE SCALE GENOMIC DNA]</scope>
    <source>
        <strain evidence="1">YNK0</strain>
        <tissue evidence="1">Leaf</tissue>
    </source>
</reference>
<accession>A0A834ZU79</accession>
<gene>
    <name evidence="1" type="ORF">HHK36_001747</name>
</gene>
<sequence length="59" mass="6668">MRLFDISAIPNLDINVVICYWFLTQSIYISSKEVLLVRLFGISAIPNLDINVVICYCSG</sequence>
<proteinExistence type="predicted"/>